<dbReference type="Gene3D" id="2.130.10.10">
    <property type="entry name" value="YVTN repeat-like/Quinoprotein amine dehydrogenase"/>
    <property type="match status" value="1"/>
</dbReference>
<dbReference type="GO" id="GO:0032527">
    <property type="term" value="P:protein exit from endoplasmic reticulum"/>
    <property type="evidence" value="ECO:0007669"/>
    <property type="project" value="TreeGrafter"/>
</dbReference>
<dbReference type="GO" id="GO:0005737">
    <property type="term" value="C:cytoplasm"/>
    <property type="evidence" value="ECO:0007669"/>
    <property type="project" value="GOC"/>
</dbReference>
<dbReference type="InterPro" id="IPR036322">
    <property type="entry name" value="WD40_repeat_dom_sf"/>
</dbReference>
<evidence type="ECO:0000313" key="2">
    <source>
        <dbReference type="Proteomes" id="UP000274131"/>
    </source>
</evidence>
<evidence type="ECO:0000313" key="1">
    <source>
        <dbReference type="EMBL" id="VDD91416.1"/>
    </source>
</evidence>
<dbReference type="WBParaSite" id="EVEC_0000659001-mRNA-1">
    <property type="protein sequence ID" value="EVEC_0000659001-mRNA-1"/>
    <property type="gene ID" value="EVEC_0000659001"/>
</dbReference>
<dbReference type="AlphaFoldDB" id="A0A0N4V8B9"/>
<dbReference type="OrthoDB" id="5869243at2759"/>
<dbReference type="PANTHER" id="PTHR23287:SF16">
    <property type="entry name" value="TECTONIN BETA-PROPELLER REPEAT-CONTAINING PROTEIN 2"/>
    <property type="match status" value="1"/>
</dbReference>
<dbReference type="SUPFAM" id="SSF50978">
    <property type="entry name" value="WD40 repeat-like"/>
    <property type="match status" value="1"/>
</dbReference>
<dbReference type="PANTHER" id="PTHR23287">
    <property type="entry name" value="RUBY-EYE2-LIKE PROTEIN"/>
    <property type="match status" value="1"/>
</dbReference>
<gene>
    <name evidence="1" type="ORF">EVEC_LOCUS6167</name>
</gene>
<proteinExistence type="predicted"/>
<name>A0A0N4V8B9_ENTVE</name>
<keyword evidence="2" id="KW-1185">Reference proteome</keyword>
<reference evidence="3" key="1">
    <citation type="submission" date="2017-02" db="UniProtKB">
        <authorList>
            <consortium name="WormBaseParasite"/>
        </authorList>
    </citation>
    <scope>IDENTIFICATION</scope>
</reference>
<sequence>MESEACCSNQTSLFSVIAECPALLEQVPETFFLGTTHVGLRCFDVSKSYFVFGSDCGALFPYNRRINRSATPLRTHYDEVITCVRLASDDNDILAAGHKSGILVILRFPSNTTTSRRKIQQHLNPDLHQGSAITTLEWGGRGNWLYSGDSSGVVCGTFVDFDEECFESRIICERPSSVRQLSYASKVLAVKSDKDIILLKLDEESDKRIMFELGLDGSSEVSFCFAAAEPPLSLFIGSSSGVVDHYNVSTGELLQSICLKDRIGGYNTIKGSGCVFSLCKVFAFGDNVLYCCNKNLVLLTTEDRLRVLDSHHLSFLELDMCYIEDIRVDFVSVPVIYILTNDKRVFYVSSEEPPYCFRVVNERPQEFNPLSLISSIQKTTKLLSLAPTKAILNRIKSKGDQALPSLTNLSRPVFKTVLNSGEAFLKNRRIFGTTIREIDWKWRTLERNGRFQSELQVVYTLLSRALGQHNQK</sequence>
<dbReference type="STRING" id="51028.A0A0N4V8B9"/>
<dbReference type="EMBL" id="UXUI01008402">
    <property type="protein sequence ID" value="VDD91416.1"/>
    <property type="molecule type" value="Genomic_DNA"/>
</dbReference>
<dbReference type="Proteomes" id="UP000274131">
    <property type="component" value="Unassembled WGS sequence"/>
</dbReference>
<dbReference type="InterPro" id="IPR015943">
    <property type="entry name" value="WD40/YVTN_repeat-like_dom_sf"/>
</dbReference>
<organism evidence="3">
    <name type="scientific">Enterobius vermicularis</name>
    <name type="common">Human pinworm</name>
    <dbReference type="NCBI Taxonomy" id="51028"/>
    <lineage>
        <taxon>Eukaryota</taxon>
        <taxon>Metazoa</taxon>
        <taxon>Ecdysozoa</taxon>
        <taxon>Nematoda</taxon>
        <taxon>Chromadorea</taxon>
        <taxon>Rhabditida</taxon>
        <taxon>Spirurina</taxon>
        <taxon>Oxyuridomorpha</taxon>
        <taxon>Oxyuroidea</taxon>
        <taxon>Oxyuridae</taxon>
        <taxon>Enterobius</taxon>
    </lineage>
</organism>
<evidence type="ECO:0000313" key="3">
    <source>
        <dbReference type="WBParaSite" id="EVEC_0000659001-mRNA-1"/>
    </source>
</evidence>
<protein>
    <submittedName>
        <fullName evidence="3">WD_REPEATS_REGION domain-containing protein</fullName>
    </submittedName>
</protein>
<reference evidence="1 2" key="2">
    <citation type="submission" date="2018-10" db="EMBL/GenBank/DDBJ databases">
        <authorList>
            <consortium name="Pathogen Informatics"/>
        </authorList>
    </citation>
    <scope>NUCLEOTIDE SEQUENCE [LARGE SCALE GENOMIC DNA]</scope>
</reference>
<accession>A0A0N4V8B9</accession>